<evidence type="ECO:0000313" key="1">
    <source>
        <dbReference type="EMBL" id="PCS21704.1"/>
    </source>
</evidence>
<keyword evidence="2" id="KW-1185">Reference proteome</keyword>
<dbReference type="AlphaFoldDB" id="A0A2A5T0L6"/>
<name>A0A2A5T0L6_9GAMM</name>
<dbReference type="EMBL" id="NBYY01000031">
    <property type="protein sequence ID" value="PCS21704.1"/>
    <property type="molecule type" value="Genomic_DNA"/>
</dbReference>
<accession>A0A2A5T0L6</accession>
<reference evidence="2" key="1">
    <citation type="submission" date="2017-04" db="EMBL/GenBank/DDBJ databases">
        <title>Genome evolution of the luminous symbionts of deep sea anglerfish.</title>
        <authorList>
            <person name="Hendry T.A."/>
        </authorList>
    </citation>
    <scope>NUCLEOTIDE SEQUENCE [LARGE SCALE GENOMIC DNA]</scope>
</reference>
<proteinExistence type="predicted"/>
<dbReference type="Proteomes" id="UP000219020">
    <property type="component" value="Unassembled WGS sequence"/>
</dbReference>
<protein>
    <recommendedName>
        <fullName evidence="3">Mobile element protein</fullName>
    </recommendedName>
</protein>
<organism evidence="1 2">
    <name type="scientific">Candidatus Enterovibrio escicola</name>
    <dbReference type="NCBI Taxonomy" id="1927127"/>
    <lineage>
        <taxon>Bacteria</taxon>
        <taxon>Pseudomonadati</taxon>
        <taxon>Pseudomonadota</taxon>
        <taxon>Gammaproteobacteria</taxon>
        <taxon>Vibrionales</taxon>
        <taxon>Vibrionaceae</taxon>
        <taxon>Enterovibrio</taxon>
    </lineage>
</organism>
<evidence type="ECO:0000313" key="2">
    <source>
        <dbReference type="Proteomes" id="UP000219020"/>
    </source>
</evidence>
<comment type="caution">
    <text evidence="1">The sequence shown here is derived from an EMBL/GenBank/DDBJ whole genome shotgun (WGS) entry which is preliminary data.</text>
</comment>
<evidence type="ECO:0008006" key="3">
    <source>
        <dbReference type="Google" id="ProtNLM"/>
    </source>
</evidence>
<gene>
    <name evidence="1" type="ORF">BTN49_2716</name>
</gene>
<sequence>MERELADKGMILVTSVKKKHEIQSDETLEPPDAPTTIYY</sequence>